<dbReference type="AlphaFoldDB" id="A0A1V3XSI2"/>
<dbReference type="Proteomes" id="UP000189229">
    <property type="component" value="Unassembled WGS sequence"/>
</dbReference>
<sequence length="71" mass="7391">MHVLRVTAVSSTTTPAALTLAWPAALPMSSTEAAASRARAATSSRRPNSPRSSGLPHGDRGYRLPLHLTVG</sequence>
<feature type="compositionally biased region" description="Low complexity" evidence="1">
    <location>
        <begin position="31"/>
        <end position="53"/>
    </location>
</feature>
<evidence type="ECO:0000313" key="2">
    <source>
        <dbReference type="EMBL" id="OOK82038.1"/>
    </source>
</evidence>
<comment type="caution">
    <text evidence="2">The sequence shown here is derived from an EMBL/GenBank/DDBJ whole genome shotgun (WGS) entry which is preliminary data.</text>
</comment>
<feature type="region of interest" description="Disordered" evidence="1">
    <location>
        <begin position="31"/>
        <end position="71"/>
    </location>
</feature>
<protein>
    <submittedName>
        <fullName evidence="2">Uncharacterized protein</fullName>
    </submittedName>
</protein>
<organism evidence="2 3">
    <name type="scientific">Mycobacterium kansasii</name>
    <dbReference type="NCBI Taxonomy" id="1768"/>
    <lineage>
        <taxon>Bacteria</taxon>
        <taxon>Bacillati</taxon>
        <taxon>Actinomycetota</taxon>
        <taxon>Actinomycetes</taxon>
        <taxon>Mycobacteriales</taxon>
        <taxon>Mycobacteriaceae</taxon>
        <taxon>Mycobacterium</taxon>
    </lineage>
</organism>
<reference evidence="2 3" key="1">
    <citation type="submission" date="2017-02" db="EMBL/GenBank/DDBJ databases">
        <title>Complete genome sequences of Mycobacterium kansasii strains isolated from rhesus macaques.</title>
        <authorList>
            <person name="Panda A."/>
            <person name="Nagaraj S."/>
            <person name="Zhao X."/>
            <person name="Tettelin H."/>
            <person name="Detolla L.J."/>
        </authorList>
    </citation>
    <scope>NUCLEOTIDE SEQUENCE [LARGE SCALE GENOMIC DNA]</scope>
    <source>
        <strain evidence="2 3">11-3813</strain>
    </source>
</reference>
<gene>
    <name evidence="2" type="ORF">BZL30_1108</name>
</gene>
<evidence type="ECO:0000256" key="1">
    <source>
        <dbReference type="SAM" id="MobiDB-lite"/>
    </source>
</evidence>
<name>A0A1V3XSI2_MYCKA</name>
<dbReference type="EMBL" id="MVBM01000001">
    <property type="protein sequence ID" value="OOK82038.1"/>
    <property type="molecule type" value="Genomic_DNA"/>
</dbReference>
<accession>A0A1V3XSI2</accession>
<proteinExistence type="predicted"/>
<evidence type="ECO:0000313" key="3">
    <source>
        <dbReference type="Proteomes" id="UP000189229"/>
    </source>
</evidence>